<organism evidence="4">
    <name type="scientific">Schistocephalus solidus</name>
    <name type="common">Tapeworm</name>
    <dbReference type="NCBI Taxonomy" id="70667"/>
    <lineage>
        <taxon>Eukaryota</taxon>
        <taxon>Metazoa</taxon>
        <taxon>Spiralia</taxon>
        <taxon>Lophotrochozoa</taxon>
        <taxon>Platyhelminthes</taxon>
        <taxon>Cestoda</taxon>
        <taxon>Eucestoda</taxon>
        <taxon>Diphyllobothriidea</taxon>
        <taxon>Diphyllobothriidae</taxon>
        <taxon>Schistocephalus</taxon>
    </lineage>
</organism>
<dbReference type="PANTHER" id="PTHR10217">
    <property type="entry name" value="VOLTAGE AND LIGAND GATED POTASSIUM CHANNEL"/>
    <property type="match status" value="1"/>
</dbReference>
<dbReference type="AlphaFoldDB" id="A0A183SFC8"/>
<evidence type="ECO:0000313" key="4">
    <source>
        <dbReference type="WBParaSite" id="SSLN_0000302601-mRNA-1"/>
    </source>
</evidence>
<evidence type="ECO:0000256" key="1">
    <source>
        <dbReference type="SAM" id="Phobius"/>
    </source>
</evidence>
<name>A0A183SFC8_SCHSO</name>
<dbReference type="PANTHER" id="PTHR10217:SF637">
    <property type="entry name" value="EAG-LIKE K[+] CHANNEL, ISOFORM A"/>
    <property type="match status" value="1"/>
</dbReference>
<dbReference type="GO" id="GO:0005886">
    <property type="term" value="C:plasma membrane"/>
    <property type="evidence" value="ECO:0007669"/>
    <property type="project" value="TreeGrafter"/>
</dbReference>
<evidence type="ECO:0000313" key="2">
    <source>
        <dbReference type="EMBL" id="VDL89311.1"/>
    </source>
</evidence>
<keyword evidence="1" id="KW-1133">Transmembrane helix</keyword>
<protein>
    <submittedName>
        <fullName evidence="4">Secreted protein</fullName>
    </submittedName>
</protein>
<sequence length="103" mass="12358">MHSTLTLKRMFHISKRFEVKLQSFSYLNRFVFCIALMHAAVFGNVTTIIQRVYARRSAYQMKNQDLKDFTRAHHLPKQLRQRMLEFYQAMWSINRGIDKQSVS</sequence>
<dbReference type="Proteomes" id="UP000275846">
    <property type="component" value="Unassembled WGS sequence"/>
</dbReference>
<dbReference type="WBParaSite" id="SSLN_0000302601-mRNA-1">
    <property type="protein sequence ID" value="SSLN_0000302601-mRNA-1"/>
    <property type="gene ID" value="SSLN_0000302601"/>
</dbReference>
<reference evidence="4" key="1">
    <citation type="submission" date="2016-06" db="UniProtKB">
        <authorList>
            <consortium name="WormBaseParasite"/>
        </authorList>
    </citation>
    <scope>IDENTIFICATION</scope>
</reference>
<accession>A0A183SFC8</accession>
<dbReference type="OrthoDB" id="447251at2759"/>
<dbReference type="GO" id="GO:0042391">
    <property type="term" value="P:regulation of membrane potential"/>
    <property type="evidence" value="ECO:0007669"/>
    <property type="project" value="TreeGrafter"/>
</dbReference>
<proteinExistence type="predicted"/>
<evidence type="ECO:0000313" key="3">
    <source>
        <dbReference type="Proteomes" id="UP000275846"/>
    </source>
</evidence>
<keyword evidence="3" id="KW-1185">Reference proteome</keyword>
<keyword evidence="1" id="KW-0812">Transmembrane</keyword>
<gene>
    <name evidence="2" type="ORF">SSLN_LOCUS2926</name>
</gene>
<dbReference type="EMBL" id="UYSU01032378">
    <property type="protein sequence ID" value="VDL89311.1"/>
    <property type="molecule type" value="Genomic_DNA"/>
</dbReference>
<reference evidence="2 3" key="2">
    <citation type="submission" date="2018-11" db="EMBL/GenBank/DDBJ databases">
        <authorList>
            <consortium name="Pathogen Informatics"/>
        </authorList>
    </citation>
    <scope>NUCLEOTIDE SEQUENCE [LARGE SCALE GENOMIC DNA]</scope>
    <source>
        <strain evidence="2 3">NST_G2</strain>
    </source>
</reference>
<feature type="transmembrane region" description="Helical" evidence="1">
    <location>
        <begin position="26"/>
        <end position="49"/>
    </location>
</feature>
<dbReference type="GO" id="GO:0005249">
    <property type="term" value="F:voltage-gated potassium channel activity"/>
    <property type="evidence" value="ECO:0007669"/>
    <property type="project" value="TreeGrafter"/>
</dbReference>
<dbReference type="InterPro" id="IPR050818">
    <property type="entry name" value="KCNH_animal-type"/>
</dbReference>
<dbReference type="Gene3D" id="1.10.1200.260">
    <property type="match status" value="1"/>
</dbReference>
<keyword evidence="1" id="KW-0472">Membrane</keyword>